<reference evidence="1" key="1">
    <citation type="journal article" date="2020" name="Nature">
        <title>Giant virus diversity and host interactions through global metagenomics.</title>
        <authorList>
            <person name="Schulz F."/>
            <person name="Roux S."/>
            <person name="Paez-Espino D."/>
            <person name="Jungbluth S."/>
            <person name="Walsh D.A."/>
            <person name="Denef V.J."/>
            <person name="McMahon K.D."/>
            <person name="Konstantinidis K.T."/>
            <person name="Eloe-Fadrosh E.A."/>
            <person name="Kyrpides N.C."/>
            <person name="Woyke T."/>
        </authorList>
    </citation>
    <scope>NUCLEOTIDE SEQUENCE</scope>
    <source>
        <strain evidence="1">GVMAG-S-3300013014-136</strain>
    </source>
</reference>
<protein>
    <submittedName>
        <fullName evidence="1">Uncharacterized protein</fullName>
    </submittedName>
</protein>
<accession>A0A6C0KSP2</accession>
<organism evidence="1">
    <name type="scientific">viral metagenome</name>
    <dbReference type="NCBI Taxonomy" id="1070528"/>
    <lineage>
        <taxon>unclassified sequences</taxon>
        <taxon>metagenomes</taxon>
        <taxon>organismal metagenomes</taxon>
    </lineage>
</organism>
<name>A0A6C0KSP2_9ZZZZ</name>
<dbReference type="EMBL" id="MN740966">
    <property type="protein sequence ID" value="QHU20283.1"/>
    <property type="molecule type" value="Genomic_DNA"/>
</dbReference>
<sequence length="130" mass="14260">MGIFYRPPPRGNSRVTLSSLYRIRVLFFGEMAATYTSLRGSIPLRKNGNNGNFCRTPPRGDSWVIQSFCKPQLSSVGRAWDCSMFSKSYPDVAGSIPAAEKWFHSVAASTSDFESENPSSNLGGTLGKVQ</sequence>
<dbReference type="AlphaFoldDB" id="A0A6C0KSP2"/>
<proteinExistence type="predicted"/>
<evidence type="ECO:0000313" key="1">
    <source>
        <dbReference type="EMBL" id="QHU20283.1"/>
    </source>
</evidence>